<dbReference type="AlphaFoldDB" id="A0A087D2V1"/>
<feature type="transmembrane region" description="Helical" evidence="6">
    <location>
        <begin position="99"/>
        <end position="126"/>
    </location>
</feature>
<organism evidence="8 9">
    <name type="scientific">Bifidobacterium ruminantium</name>
    <dbReference type="NCBI Taxonomy" id="78346"/>
    <lineage>
        <taxon>Bacteria</taxon>
        <taxon>Bacillati</taxon>
        <taxon>Actinomycetota</taxon>
        <taxon>Actinomycetes</taxon>
        <taxon>Bifidobacteriales</taxon>
        <taxon>Bifidobacteriaceae</taxon>
        <taxon>Bifidobacterium</taxon>
    </lineage>
</organism>
<proteinExistence type="predicted"/>
<evidence type="ECO:0000256" key="1">
    <source>
        <dbReference type="ARBA" id="ARBA00004651"/>
    </source>
</evidence>
<dbReference type="InterPro" id="IPR036259">
    <property type="entry name" value="MFS_trans_sf"/>
</dbReference>
<dbReference type="Pfam" id="PF07690">
    <property type="entry name" value="MFS_1"/>
    <property type="match status" value="1"/>
</dbReference>
<dbReference type="InterPro" id="IPR052714">
    <property type="entry name" value="MFS_Exporter"/>
</dbReference>
<keyword evidence="3 6" id="KW-1133">Transmembrane helix</keyword>
<evidence type="ECO:0000256" key="6">
    <source>
        <dbReference type="SAM" id="Phobius"/>
    </source>
</evidence>
<feature type="transmembrane region" description="Helical" evidence="6">
    <location>
        <begin position="384"/>
        <end position="404"/>
    </location>
</feature>
<dbReference type="PROSITE" id="PS50850">
    <property type="entry name" value="MFS"/>
    <property type="match status" value="1"/>
</dbReference>
<feature type="region of interest" description="Disordered" evidence="5">
    <location>
        <begin position="1"/>
        <end position="25"/>
    </location>
</feature>
<keyword evidence="4 6" id="KW-0472">Membrane</keyword>
<gene>
    <name evidence="8" type="ORF">BRUM_1068</name>
</gene>
<name>A0A087D2V1_BIFRU</name>
<comment type="subcellular location">
    <subcellularLocation>
        <location evidence="1">Cell membrane</location>
        <topology evidence="1">Multi-pass membrane protein</topology>
    </subcellularLocation>
</comment>
<feature type="transmembrane region" description="Helical" evidence="6">
    <location>
        <begin position="253"/>
        <end position="274"/>
    </location>
</feature>
<evidence type="ECO:0000256" key="4">
    <source>
        <dbReference type="ARBA" id="ARBA00023136"/>
    </source>
</evidence>
<feature type="transmembrane region" description="Helical" evidence="6">
    <location>
        <begin position="321"/>
        <end position="339"/>
    </location>
</feature>
<dbReference type="STRING" id="78346.BRUM_1068"/>
<dbReference type="CDD" id="cd17489">
    <property type="entry name" value="MFS_YfcJ_like"/>
    <property type="match status" value="1"/>
</dbReference>
<feature type="region of interest" description="Disordered" evidence="5">
    <location>
        <begin position="215"/>
        <end position="236"/>
    </location>
</feature>
<dbReference type="PANTHER" id="PTHR23531">
    <property type="entry name" value="QUINOLENE RESISTANCE PROTEIN NORA"/>
    <property type="match status" value="1"/>
</dbReference>
<dbReference type="GO" id="GO:0022857">
    <property type="term" value="F:transmembrane transporter activity"/>
    <property type="evidence" value="ECO:0007669"/>
    <property type="project" value="InterPro"/>
</dbReference>
<feature type="domain" description="Major facilitator superfamily (MFS) profile" evidence="7">
    <location>
        <begin position="33"/>
        <end position="431"/>
    </location>
</feature>
<evidence type="ECO:0000256" key="2">
    <source>
        <dbReference type="ARBA" id="ARBA00022692"/>
    </source>
</evidence>
<accession>A0A087D2V1</accession>
<sequence length="438" mass="47349">MVDHTGGVSATTELDAEPENPPTRNRDRLITRDVALVMLATFFFMTSNMVVNPIIAGYGESMGATGSLMGVIAGAMSFVSLFCRPIAGNLSDLVSKRLLVAVGTALYIVAGVMYCAAQSTGMLIAARMVNGLGFACGTVCLATWVSLLLPIRHMGAGMGLYGIVNALAIAVGPALGIRLQTAVGYRWTFVASLTLNACAFVTVLLVRNGGKPARKTVTMQTAGGSPASDSSRESQSDRSASHMLRHRLRLRNLVEPKVIPLAAVFMMFAIPYFANQSFLVDYIFARHLHVSSDLFFVFYAVALLLLRLTLRNLFDSKGFRFWLTVCSLSMLAMLSSLTFMTNSWYLLVAGVTMAASYGLMSSVTQAQAVVIAGCARSGLANSTYYMGIDLGMTLGPVLAGVFYGHLPIAWFYPMFMLSMPMAWLIYLSFRRVIHSKNA</sequence>
<feature type="transmembrane region" description="Helical" evidence="6">
    <location>
        <begin position="345"/>
        <end position="372"/>
    </location>
</feature>
<dbReference type="PANTHER" id="PTHR23531:SF1">
    <property type="entry name" value="QUINOLENE RESISTANCE PROTEIN NORA"/>
    <property type="match status" value="1"/>
</dbReference>
<dbReference type="EMBL" id="JGZL01000007">
    <property type="protein sequence ID" value="KFI89851.1"/>
    <property type="molecule type" value="Genomic_DNA"/>
</dbReference>
<feature type="transmembrane region" description="Helical" evidence="6">
    <location>
        <begin position="132"/>
        <end position="151"/>
    </location>
</feature>
<dbReference type="InterPro" id="IPR011701">
    <property type="entry name" value="MFS"/>
</dbReference>
<evidence type="ECO:0000256" key="5">
    <source>
        <dbReference type="SAM" id="MobiDB-lite"/>
    </source>
</evidence>
<dbReference type="eggNOG" id="COG2814">
    <property type="taxonomic scope" value="Bacteria"/>
</dbReference>
<dbReference type="Proteomes" id="UP000029078">
    <property type="component" value="Unassembled WGS sequence"/>
</dbReference>
<dbReference type="RefSeq" id="WP_081815608.1">
    <property type="nucleotide sequence ID" value="NZ_JGZL01000007.1"/>
</dbReference>
<evidence type="ECO:0000259" key="7">
    <source>
        <dbReference type="PROSITE" id="PS50850"/>
    </source>
</evidence>
<comment type="caution">
    <text evidence="8">The sequence shown here is derived from an EMBL/GenBank/DDBJ whole genome shotgun (WGS) entry which is preliminary data.</text>
</comment>
<evidence type="ECO:0000313" key="8">
    <source>
        <dbReference type="EMBL" id="KFI89851.1"/>
    </source>
</evidence>
<dbReference type="SUPFAM" id="SSF103473">
    <property type="entry name" value="MFS general substrate transporter"/>
    <property type="match status" value="1"/>
</dbReference>
<evidence type="ECO:0000256" key="3">
    <source>
        <dbReference type="ARBA" id="ARBA00022989"/>
    </source>
</evidence>
<feature type="transmembrane region" description="Helical" evidence="6">
    <location>
        <begin position="158"/>
        <end position="179"/>
    </location>
</feature>
<feature type="transmembrane region" description="Helical" evidence="6">
    <location>
        <begin position="185"/>
        <end position="206"/>
    </location>
</feature>
<feature type="transmembrane region" description="Helical" evidence="6">
    <location>
        <begin position="34"/>
        <end position="55"/>
    </location>
</feature>
<evidence type="ECO:0000313" key="9">
    <source>
        <dbReference type="Proteomes" id="UP000029078"/>
    </source>
</evidence>
<keyword evidence="2 6" id="KW-0812">Transmembrane</keyword>
<reference evidence="8 9" key="1">
    <citation type="submission" date="2014-03" db="EMBL/GenBank/DDBJ databases">
        <title>Genomics of Bifidobacteria.</title>
        <authorList>
            <person name="Ventura M."/>
            <person name="Milani C."/>
            <person name="Lugli G.A."/>
        </authorList>
    </citation>
    <scope>NUCLEOTIDE SEQUENCE [LARGE SCALE GENOMIC DNA]</scope>
    <source>
        <strain evidence="8 9">LMG 21811</strain>
    </source>
</reference>
<feature type="transmembrane region" description="Helical" evidence="6">
    <location>
        <begin position="294"/>
        <end position="314"/>
    </location>
</feature>
<keyword evidence="9" id="KW-1185">Reference proteome</keyword>
<protein>
    <submittedName>
        <fullName evidence="8">MFS superfamily transporter</fullName>
    </submittedName>
</protein>
<dbReference type="InterPro" id="IPR020846">
    <property type="entry name" value="MFS_dom"/>
</dbReference>
<feature type="transmembrane region" description="Helical" evidence="6">
    <location>
        <begin position="410"/>
        <end position="429"/>
    </location>
</feature>
<dbReference type="GO" id="GO:0005886">
    <property type="term" value="C:plasma membrane"/>
    <property type="evidence" value="ECO:0007669"/>
    <property type="project" value="UniProtKB-SubCell"/>
</dbReference>
<dbReference type="Gene3D" id="1.20.1250.20">
    <property type="entry name" value="MFS general substrate transporter like domains"/>
    <property type="match status" value="1"/>
</dbReference>
<feature type="transmembrane region" description="Helical" evidence="6">
    <location>
        <begin position="67"/>
        <end position="87"/>
    </location>
</feature>